<dbReference type="PANTHER" id="PTHR14226:SF10">
    <property type="entry name" value="TRIACYLGLYCEROL LIPASE 4-RELATED"/>
    <property type="match status" value="1"/>
</dbReference>
<proteinExistence type="inferred from homology"/>
<keyword evidence="4 5" id="KW-0443">Lipid metabolism</keyword>
<feature type="compositionally biased region" description="Polar residues" evidence="7">
    <location>
        <begin position="690"/>
        <end position="699"/>
    </location>
</feature>
<feature type="active site" description="Nucleophile" evidence="5">
    <location>
        <position position="253"/>
    </location>
</feature>
<comment type="subcellular location">
    <subcellularLocation>
        <location evidence="6">Membrane</location>
        <topology evidence="6">Single-pass membrane protein</topology>
    </subcellularLocation>
</comment>
<organism evidence="9 10">
    <name type="scientific">Ophiobolus disseminans</name>
    <dbReference type="NCBI Taxonomy" id="1469910"/>
    <lineage>
        <taxon>Eukaryota</taxon>
        <taxon>Fungi</taxon>
        <taxon>Dikarya</taxon>
        <taxon>Ascomycota</taxon>
        <taxon>Pezizomycotina</taxon>
        <taxon>Dothideomycetes</taxon>
        <taxon>Pleosporomycetidae</taxon>
        <taxon>Pleosporales</taxon>
        <taxon>Pleosporineae</taxon>
        <taxon>Phaeosphaeriaceae</taxon>
        <taxon>Ophiobolus</taxon>
    </lineage>
</organism>
<accession>A0A6A6ZR70</accession>
<evidence type="ECO:0000259" key="8">
    <source>
        <dbReference type="PROSITE" id="PS51635"/>
    </source>
</evidence>
<feature type="compositionally biased region" description="Polar residues" evidence="7">
    <location>
        <begin position="606"/>
        <end position="619"/>
    </location>
</feature>
<evidence type="ECO:0000256" key="6">
    <source>
        <dbReference type="RuleBase" id="RU362055"/>
    </source>
</evidence>
<keyword evidence="10" id="KW-1185">Reference proteome</keyword>
<dbReference type="CDD" id="cd07230">
    <property type="entry name" value="Pat_TGL4-5_like"/>
    <property type="match status" value="1"/>
</dbReference>
<evidence type="ECO:0000256" key="7">
    <source>
        <dbReference type="SAM" id="MobiDB-lite"/>
    </source>
</evidence>
<dbReference type="Pfam" id="PF01734">
    <property type="entry name" value="Patatin"/>
    <property type="match status" value="1"/>
</dbReference>
<gene>
    <name evidence="9" type="ORF">CC86DRAFT_329044</name>
</gene>
<dbReference type="GO" id="GO:0016020">
    <property type="term" value="C:membrane"/>
    <property type="evidence" value="ECO:0007669"/>
    <property type="project" value="UniProtKB-SubCell"/>
</dbReference>
<feature type="compositionally biased region" description="Low complexity" evidence="7">
    <location>
        <begin position="791"/>
        <end position="802"/>
    </location>
</feature>
<dbReference type="AlphaFoldDB" id="A0A6A6ZR70"/>
<dbReference type="GO" id="GO:0006641">
    <property type="term" value="P:triglyceride metabolic process"/>
    <property type="evidence" value="ECO:0007669"/>
    <property type="project" value="UniProtKB-ARBA"/>
</dbReference>
<evidence type="ECO:0000256" key="1">
    <source>
        <dbReference type="ARBA" id="ARBA00002682"/>
    </source>
</evidence>
<protein>
    <recommendedName>
        <fullName evidence="6">Patatin-like phospholipase domain-containing protein</fullName>
        <ecNumber evidence="6">3.1.1.-</ecNumber>
    </recommendedName>
</protein>
<dbReference type="GO" id="GO:0004806">
    <property type="term" value="F:triacylglycerol lipase activity"/>
    <property type="evidence" value="ECO:0007669"/>
    <property type="project" value="InterPro"/>
</dbReference>
<dbReference type="GO" id="GO:0016042">
    <property type="term" value="P:lipid catabolic process"/>
    <property type="evidence" value="ECO:0007669"/>
    <property type="project" value="UniProtKB-UniRule"/>
</dbReference>
<feature type="compositionally biased region" description="Polar residues" evidence="7">
    <location>
        <begin position="711"/>
        <end position="734"/>
    </location>
</feature>
<dbReference type="EC" id="3.1.1.-" evidence="6"/>
<dbReference type="SUPFAM" id="SSF52151">
    <property type="entry name" value="FabD/lysophospholipase-like"/>
    <property type="match status" value="1"/>
</dbReference>
<evidence type="ECO:0000256" key="3">
    <source>
        <dbReference type="ARBA" id="ARBA00022963"/>
    </source>
</evidence>
<feature type="short sequence motif" description="GXGXXG" evidence="5">
    <location>
        <begin position="224"/>
        <end position="229"/>
    </location>
</feature>
<comment type="caution">
    <text evidence="5">Lacks conserved residue(s) required for the propagation of feature annotation.</text>
</comment>
<comment type="function">
    <text evidence="6">Lipid hydrolase.</text>
</comment>
<feature type="compositionally biased region" description="Polar residues" evidence="7">
    <location>
        <begin position="577"/>
        <end position="589"/>
    </location>
</feature>
<feature type="compositionally biased region" description="Basic residues" evidence="7">
    <location>
        <begin position="590"/>
        <end position="600"/>
    </location>
</feature>
<dbReference type="PANTHER" id="PTHR14226">
    <property type="entry name" value="NEUROPATHY TARGET ESTERASE/SWISS CHEESE D.MELANOGASTER"/>
    <property type="match status" value="1"/>
</dbReference>
<keyword evidence="3 5" id="KW-0442">Lipid degradation</keyword>
<feature type="short sequence motif" description="GXSXG" evidence="5">
    <location>
        <begin position="251"/>
        <end position="255"/>
    </location>
</feature>
<evidence type="ECO:0000256" key="4">
    <source>
        <dbReference type="ARBA" id="ARBA00023098"/>
    </source>
</evidence>
<evidence type="ECO:0000313" key="10">
    <source>
        <dbReference type="Proteomes" id="UP000799424"/>
    </source>
</evidence>
<dbReference type="InterPro" id="IPR050301">
    <property type="entry name" value="NTE"/>
</dbReference>
<reference evidence="9" key="1">
    <citation type="journal article" date="2020" name="Stud. Mycol.">
        <title>101 Dothideomycetes genomes: a test case for predicting lifestyles and emergence of pathogens.</title>
        <authorList>
            <person name="Haridas S."/>
            <person name="Albert R."/>
            <person name="Binder M."/>
            <person name="Bloem J."/>
            <person name="Labutti K."/>
            <person name="Salamov A."/>
            <person name="Andreopoulos B."/>
            <person name="Baker S."/>
            <person name="Barry K."/>
            <person name="Bills G."/>
            <person name="Bluhm B."/>
            <person name="Cannon C."/>
            <person name="Castanera R."/>
            <person name="Culley D."/>
            <person name="Daum C."/>
            <person name="Ezra D."/>
            <person name="Gonzalez J."/>
            <person name="Henrissat B."/>
            <person name="Kuo A."/>
            <person name="Liang C."/>
            <person name="Lipzen A."/>
            <person name="Lutzoni F."/>
            <person name="Magnuson J."/>
            <person name="Mondo S."/>
            <person name="Nolan M."/>
            <person name="Ohm R."/>
            <person name="Pangilinan J."/>
            <person name="Park H.-J."/>
            <person name="Ramirez L."/>
            <person name="Alfaro M."/>
            <person name="Sun H."/>
            <person name="Tritt A."/>
            <person name="Yoshinaga Y."/>
            <person name="Zwiers L.-H."/>
            <person name="Turgeon B."/>
            <person name="Goodwin S."/>
            <person name="Spatafora J."/>
            <person name="Crous P."/>
            <person name="Grigoriev I."/>
        </authorList>
    </citation>
    <scope>NUCLEOTIDE SEQUENCE</scope>
    <source>
        <strain evidence="9">CBS 113818</strain>
    </source>
</reference>
<evidence type="ECO:0000256" key="5">
    <source>
        <dbReference type="PROSITE-ProRule" id="PRU01161"/>
    </source>
</evidence>
<dbReference type="OrthoDB" id="10049244at2759"/>
<evidence type="ECO:0000256" key="2">
    <source>
        <dbReference type="ARBA" id="ARBA00022801"/>
    </source>
</evidence>
<dbReference type="Gene3D" id="3.40.1090.10">
    <property type="entry name" value="Cytosolic phospholipase A2 catalytic domain"/>
    <property type="match status" value="2"/>
</dbReference>
<feature type="domain" description="PNPLA" evidence="8">
    <location>
        <begin position="220"/>
        <end position="417"/>
    </location>
</feature>
<dbReference type="InterPro" id="IPR021771">
    <property type="entry name" value="Triacylglycerol_lipase_N"/>
</dbReference>
<comment type="function">
    <text evidence="1">Probable lipid hydrolase.</text>
</comment>
<dbReference type="EMBL" id="MU006232">
    <property type="protein sequence ID" value="KAF2823600.1"/>
    <property type="molecule type" value="Genomic_DNA"/>
</dbReference>
<dbReference type="InterPro" id="IPR002641">
    <property type="entry name" value="PNPLA_dom"/>
</dbReference>
<feature type="active site" description="Proton acceptor" evidence="5">
    <location>
        <position position="404"/>
    </location>
</feature>
<dbReference type="Proteomes" id="UP000799424">
    <property type="component" value="Unassembled WGS sequence"/>
</dbReference>
<sequence>MSFLSDTLFSVGSARLHSGGPRNGPRVIRKSRSDGRLLGSLVQLVRDPVGTLNNAVSSKPSVAGTDATGRDAQRRQILYQRLQDAETYNEWKDAAAELDACEGNDPWKEEDDSDEYDAALVATRLKELDEARMSCDVNRMHFHLRTALTRDLGGMGDLSLYKHSHIGTKKLIERYIESLEKTLAALLDVSAKQGDQCPFTPRRLVDQIKHTRQSFGRSALLLSGGGTFGMNHIGVVKCLWDTRLLPRIISGASAGSIVAAVLCSKIDEEIPAVMHEFCNGDLDVFEKFGESEGYLSKVVRMFQTGGLFDISHLSRVMQGLLGDMTFQEAYFRTQRILNIPVSTSSHFELPRLLNYLTAPNVVIWSAVCTSCSVPLVYKKATLLAKDPTRGLVPWDPNPDATWIDGSVDNDLPMTRLAEMWNVNHFIVSQVNPHVIPFLEKDAGMNTASQSMTSSITHDRLMTSLSLARGELIHRMQVLVDMGILPSIVTKLRSVLSQRYSGDINIFPHISLVDFPRVLSNPTPEYMVGCMLAGQRATWPKLSRIQNHVSIELALDAAVHELEGRAMIADMEQDRINNQGRPASADNNLSHARRSKSSHKITRFDTTEPSSPLQRKSAPTSPFLHRATLRTPTHFIAAPIEQAAANSSRKRTEGPDFKPIHTPLFQIMSPTNEDSSDRDYFAEVDSDTTDHTSSPITSPASHDPSASDHVPFQSSSQTSTLLHPALSTSPTVSTSSDRRTGEILNLTMTPASPPKAGPSSAELRYKKLFHPPASTEPDASAGASVAPMPTTSSGSRRSSAQAS</sequence>
<dbReference type="Pfam" id="PF11815">
    <property type="entry name" value="DUF3336"/>
    <property type="match status" value="1"/>
</dbReference>
<evidence type="ECO:0000313" key="9">
    <source>
        <dbReference type="EMBL" id="KAF2823600.1"/>
    </source>
</evidence>
<dbReference type="InterPro" id="IPR016035">
    <property type="entry name" value="Acyl_Trfase/lysoPLipase"/>
</dbReference>
<keyword evidence="2 5" id="KW-0378">Hydrolase</keyword>
<feature type="region of interest" description="Disordered" evidence="7">
    <location>
        <begin position="642"/>
        <end position="802"/>
    </location>
</feature>
<dbReference type="PROSITE" id="PS51635">
    <property type="entry name" value="PNPLA"/>
    <property type="match status" value="1"/>
</dbReference>
<name>A0A6A6ZR70_9PLEO</name>
<feature type="region of interest" description="Disordered" evidence="7">
    <location>
        <begin position="577"/>
        <end position="622"/>
    </location>
</feature>
<comment type="similarity">
    <text evidence="6">Belongs to the PLPL family.</text>
</comment>
<feature type="compositionally biased region" description="Basic and acidic residues" evidence="7">
    <location>
        <begin position="649"/>
        <end position="658"/>
    </location>
</feature>